<protein>
    <submittedName>
        <fullName evidence="1">Uncharacterized protein</fullName>
    </submittedName>
</protein>
<reference evidence="1" key="1">
    <citation type="submission" date="2018-05" db="EMBL/GenBank/DDBJ databases">
        <authorList>
            <person name="Lanie J.A."/>
            <person name="Ng W.-L."/>
            <person name="Kazmierczak K.M."/>
            <person name="Andrzejewski T.M."/>
            <person name="Davidsen T.M."/>
            <person name="Wayne K.J."/>
            <person name="Tettelin H."/>
            <person name="Glass J.I."/>
            <person name="Rusch D."/>
            <person name="Podicherti R."/>
            <person name="Tsui H.-C.T."/>
            <person name="Winkler M.E."/>
        </authorList>
    </citation>
    <scope>NUCLEOTIDE SEQUENCE</scope>
</reference>
<sequence>MNLIYFLQEIQSHEINLNQCRLHPHEEDLAQDDQYHKRVQEQNYQEFL</sequence>
<accession>A0A382F004</accession>
<gene>
    <name evidence="1" type="ORF">METZ01_LOCUS209180</name>
</gene>
<evidence type="ECO:0000313" key="1">
    <source>
        <dbReference type="EMBL" id="SVB56326.1"/>
    </source>
</evidence>
<dbReference type="EMBL" id="UINC01047265">
    <property type="protein sequence ID" value="SVB56326.1"/>
    <property type="molecule type" value="Genomic_DNA"/>
</dbReference>
<name>A0A382F004_9ZZZZ</name>
<proteinExistence type="predicted"/>
<organism evidence="1">
    <name type="scientific">marine metagenome</name>
    <dbReference type="NCBI Taxonomy" id="408172"/>
    <lineage>
        <taxon>unclassified sequences</taxon>
        <taxon>metagenomes</taxon>
        <taxon>ecological metagenomes</taxon>
    </lineage>
</organism>
<dbReference type="AlphaFoldDB" id="A0A382F004"/>